<gene>
    <name evidence="1" type="ORF">FWILDA_LOCUS11906</name>
</gene>
<evidence type="ECO:0000313" key="1">
    <source>
        <dbReference type="EMBL" id="CAI2185096.1"/>
    </source>
</evidence>
<dbReference type="Proteomes" id="UP001153678">
    <property type="component" value="Unassembled WGS sequence"/>
</dbReference>
<dbReference type="AlphaFoldDB" id="A0A9W4SYB0"/>
<accession>A0A9W4SYB0</accession>
<comment type="caution">
    <text evidence="1">The sequence shown here is derived from an EMBL/GenBank/DDBJ whole genome shotgun (WGS) entry which is preliminary data.</text>
</comment>
<evidence type="ECO:0000313" key="2">
    <source>
        <dbReference type="Proteomes" id="UP001153678"/>
    </source>
</evidence>
<protein>
    <submittedName>
        <fullName evidence="1">18295_t:CDS:1</fullName>
    </submittedName>
</protein>
<proteinExistence type="predicted"/>
<name>A0A9W4SYB0_9GLOM</name>
<sequence length="62" mass="6960">MLSLQITIKIDGKKEYESNNNFVEGYSQLNEITQSFNNLHIINGNDSGQKLLCNKLMGDGII</sequence>
<reference evidence="1" key="1">
    <citation type="submission" date="2022-08" db="EMBL/GenBank/DDBJ databases">
        <authorList>
            <person name="Kallberg Y."/>
            <person name="Tangrot J."/>
            <person name="Rosling A."/>
        </authorList>
    </citation>
    <scope>NUCLEOTIDE SEQUENCE</scope>
    <source>
        <strain evidence="1">Wild A</strain>
    </source>
</reference>
<dbReference type="EMBL" id="CAMKVN010003580">
    <property type="protein sequence ID" value="CAI2185096.1"/>
    <property type="molecule type" value="Genomic_DNA"/>
</dbReference>
<keyword evidence="2" id="KW-1185">Reference proteome</keyword>
<organism evidence="1 2">
    <name type="scientific">Funneliformis geosporum</name>
    <dbReference type="NCBI Taxonomy" id="1117311"/>
    <lineage>
        <taxon>Eukaryota</taxon>
        <taxon>Fungi</taxon>
        <taxon>Fungi incertae sedis</taxon>
        <taxon>Mucoromycota</taxon>
        <taxon>Glomeromycotina</taxon>
        <taxon>Glomeromycetes</taxon>
        <taxon>Glomerales</taxon>
        <taxon>Glomeraceae</taxon>
        <taxon>Funneliformis</taxon>
    </lineage>
</organism>